<evidence type="ECO:0000256" key="2">
    <source>
        <dbReference type="SAM" id="MobiDB-lite"/>
    </source>
</evidence>
<feature type="compositionally biased region" description="Polar residues" evidence="2">
    <location>
        <begin position="26"/>
        <end position="45"/>
    </location>
</feature>
<feature type="coiled-coil region" evidence="1">
    <location>
        <begin position="321"/>
        <end position="415"/>
    </location>
</feature>
<evidence type="ECO:0000313" key="3">
    <source>
        <dbReference type="EMBL" id="GFS21841.1"/>
    </source>
</evidence>
<feature type="region of interest" description="Disordered" evidence="2">
    <location>
        <begin position="2476"/>
        <end position="2509"/>
    </location>
</feature>
<feature type="coiled-coil region" evidence="1">
    <location>
        <begin position="3229"/>
        <end position="3277"/>
    </location>
</feature>
<feature type="region of interest" description="Disordered" evidence="2">
    <location>
        <begin position="17"/>
        <end position="57"/>
    </location>
</feature>
<keyword evidence="1" id="KW-0175">Coiled coil</keyword>
<feature type="coiled-coil region" evidence="1">
    <location>
        <begin position="782"/>
        <end position="869"/>
    </location>
</feature>
<sequence>MNSVRNNVRSWLAAFRKRKAKKKKPGSQTTADGSNINDAKSNSEALENRENGTDLHLPSLSNMEDVWSDEASLKSSVYLEAKLVQAKHRIAELEEAMEGKQLALDAAIKKSESAQLQSKFPVEASEPESRCLNENQEVTEFESALAQRDALLSQLSATLFESLGNSELSATVQAQVHAIANHVYQLQTQLHQADKTLEEQLQLHDCSTKAVHDARLQMLQLQEIITHKDQQLMKLTEEKNQAMHQALQQKTQGAADLNHIESDQASNLASIQDELLTKEQAWASRELEWAAREKEWMSREQEWVVRDGERASREQLLQSSIESQMAQIAALSASLDTMEAEKQELQSSCTILEAQLKNSQLEAADKLPQLELELNKLKEAHESDQNQLQTIRQVRQELEEKLASQNSSLVDFEALQQEYDSLTAKYTECLSLLRDSELAKCDLEERLQSANIAPANVEIKTELEQLKLKCQDESERKVEREKHYVELENKYSVDTDALNNKINELQNTLQKSEAAMQEALDAVEAQKSAVAELQKTVLEKDEELGKHNLKVKELEDLYKALQSEKAEIELALNAKDELVENLTEQCRAAQEAIAQKEQETCNYAEQIAALQDENDQLKVQMETMRGDCESLQTQLRELENQFSAEQESKMEIKVNMQKLEKELEVVRGEEQCVLQTVQSLNTKLESFQDQTENSMTPSDNALEGKQPDAQVKHELSEKSKIECDALISKIEGLTKDLEQNKSKLAESEGMLNDLTGKLKHSKDVVLSLKTELENVQVHSSGAKEAEVKLQERDRCLEELQSQLEDTVSQWQRLQRIVQEKEIDLQQSQEMLEEQQRICATLRKTFDEEKEDLVSEVSKLKDALQQEKEIRNMSECEAWDLRGKVHILEGELQEHVETKCSSMAALSETVANLQRELTHVKERSKAREAEIMNAQEGIEEQVENLTINITEKNSEIESLKNKALEKEEEIEGLKTELSDLRTMNEENKAKEVQLENCVSSLGSQLSHLKSVIEDKDQENENLKSNEQSHKEKTRDLEAELCDLRKVCDEIFTSSDQTYSGAKGLQAVFMKKDESLARLQNLVTQLEADLATETCNSKEIVEAVQTQCKEKEIALESAMKEKENVEKELQTMKQKACDIGNSIELLQAAHSEMQQKLEEKETSLQLFAQEKESVVAELIEMKQHGDEVESKHKLLQNCVSELEAKLAETERTLQSTETRKTEIEVQLEDVSKQLSDAEMKNTSLQSAFSEMQDKLNETENTWLSAMKDKENIESQLSQTKQRNLELESNHYNLDAAHLDLLEKLKSEQEALQAATEEKKSLEEELLQVKASMSEAENDFKVLQTSMSELKENHLQTENDRQLAVRERESVEQQLSGMSQQLTQMQDKCELLQVSLSEVQAEAEKTNQDRETLNQTVWEKDNAISGLEKENESLNDQVKEIAASYQSLQSSKASLQNARDELKLSYEEKDIQIGELESKLANSCQAVDRLEGLASSLSSELSQRDSTLVEQASQIVKLVEEVEKKSAIVQELSEKQKALQQENDQVASRADSTMKENARQQESLKVQLEEMELALNLKEEQRLKVESMLTEEKQAHEVSLDRLRQVELESCRVEGELSHQRRSLLETEAHLVDQAKLVDEKNTELAGMVSQLEKQAADLKDIQEKCESLVKENGAVLSQLESLQSEKETLQSDVLRLQVDLDNQEATNTQYTVECKQQNERLTQMTQALEAKDAAVFNLNHDIEMYQKEISDLRTEVVQRDTSLVAAQEDLESVKATVKRKNEEAEMLKANFDSCMEEMQVKLTEQEAKTKRLQSQLAEETRNVHQGKDDLKEMFELQISQMEDKIIKCEQQNEQLEKALEDERNRAASSKDLYEHQLAELELNLQASNSDLSRYKDELSKVTSNHECSVAGLKRLHDIQTGELEDNCMALEKTVAEQKRQINDMQSKFHKEKISLEQNFEIQMSDAEEKRRLTEHEVDRLRRHLEEMKSDHGKEMQQLEKKYESRLFELEDKYCVAASERDRMRASLADQSGMNDSNIQSLETKLQEVEVVRRELEMNNHALEDEVLSLKETARQREEEMVAVLKNAAVRHKEDTNDLNFELSRLNEQLHEHSKQAGTLKADYEEKIQDLKMNNNQLQAKVKALEMHMEHDQELSKGEQIPPSSRETAELQNVIASLSKENNDLKCQLFMQRPKERSGHLTCGVEEICPPYQATSTPSQEGCFSPTEEKPIVEGFVAELSRQYEALPGTLNRTNSGEPDFVEEQAEGFQPEIEHEQVMGDIHPRNIHPILETEVDEGFQPEISDVFVMEEPDGDIQQNRWPPNLSVGMSPSHAHSKMSEFDYNFVNDGLNKSHDKESPMMKTDVNVTEHINETDYDSSPIRGTAENCASEAKEFTSAEVEKQLQAVRDELEEKYVGKLRTQQVELAHEFATKQETAQREMEQSYAQRVQAVKYEWEHKFTKALQKVRKEMEKKHLKDLRLLRQGAAPSLTAGSSPREARPEAKAEGQEDLGETVEQLHKENQELAEVRDVLLQQIEISQARGLHTKVQHELQSLLNNRDTATAALPSSSSSLAATTIPTCTATSPTLEEKAKEGKEPDVDAGFADADAQSETSETSSARERFLEELEDVTQQSGQDLPLEWELTTTLVASAMIGAGDGEPDGNSNAGSNLPEHRSIWEVFDGRCVRQDCQEVRLKLHRVAQWLSECRDRGDEAVAVSDLTLFLDEGFLLGDKEGFFCFADSNVEFVEEGRFDMASDRNNSPRCSEKEALSENINASSDEKQTLHHGLDDSGNANLDLPYEEEEEYSCVKNELSAELELLKREKLDIENKYDMLETQLSAQNLENMKLCEEVKNLKKVIETPTLSSVKCGANDKEFDVESSVETGISVDSGLELTKSEGQGQIQAKSVLIQTEMQEESTPNDRIIHHLQLLLVDKESAIAVLENEITKLKTEMKSPTDSHSYNSQYDIGRVKMLEEQIQGMKASLAAKDRLINALQSDINRLIYPKPRGSRPKSDDTKPVECQDDMDKCDKAVDIDKKDEANLDSMVSSVYEDECDNGDAINKDDVGDVENVSSLLCNNESAEVYVTANESSAPQGYHTALSLDIEEEAGPGMSVQSSGSNNSLLHGSYLFDDAASEHSGQGTPIGLQDKELADELKKLHKDMKETKALYSRENILLQEALHRDWKAKHNVMSKTDPNLVFRRTASDSSSCPISDMGFFQNNRSGLSNTPGVEIVKQRLEICLEQNRMLERENNTLRAKIREQEATVVQLKVKLEQKEHDTQHWRDSFSSQIRALQSQRNDLMQLIRDLDSGKKNSSLCDSFPNESLSEGRDEKTNTAQKIQQDLMERLEELDHLHRMLTQRQVELQHCESERRHLEQLCLLKDLTEMQLMRQKHLMEEQLSELELRLRERETTLVEEKTKLLAELKHKDASLPVLDGNSGFADQIACLSDSHLLGSGSPRDLLSSPKDSAVLRNSTSTLKACHTPPASPEEVDRQHLEAIERLRSKLKLEYEVRTARMDESQAAAIASYWERQHNKQS</sequence>
<dbReference type="Gene3D" id="1.10.287.1490">
    <property type="match status" value="1"/>
</dbReference>
<feature type="coiled-coil region" evidence="1">
    <location>
        <begin position="2036"/>
        <end position="2185"/>
    </location>
</feature>
<feature type="compositionally biased region" description="Basic and acidic residues" evidence="2">
    <location>
        <begin position="2494"/>
        <end position="2504"/>
    </location>
</feature>
<dbReference type="PANTHER" id="PTHR23159">
    <property type="entry name" value="CENTROSOMAL PROTEIN 2"/>
    <property type="match status" value="1"/>
</dbReference>
<dbReference type="SUPFAM" id="SSF57997">
    <property type="entry name" value="Tropomyosin"/>
    <property type="match status" value="1"/>
</dbReference>
<reference evidence="3 4" key="1">
    <citation type="journal article" date="2021" name="Elife">
        <title>Chloroplast acquisition without the gene transfer in kleptoplastic sea slugs, Plakobranchus ocellatus.</title>
        <authorList>
            <person name="Maeda T."/>
            <person name="Takahashi S."/>
            <person name="Yoshida T."/>
            <person name="Shimamura S."/>
            <person name="Takaki Y."/>
            <person name="Nagai Y."/>
            <person name="Toyoda A."/>
            <person name="Suzuki Y."/>
            <person name="Arimoto A."/>
            <person name="Ishii H."/>
            <person name="Satoh N."/>
            <person name="Nishiyama T."/>
            <person name="Hasebe M."/>
            <person name="Maruyama T."/>
            <person name="Minagawa J."/>
            <person name="Obokata J."/>
            <person name="Shigenobu S."/>
        </authorList>
    </citation>
    <scope>NUCLEOTIDE SEQUENCE [LARGE SCALE GENOMIC DNA]</scope>
</reference>
<organism evidence="3 4">
    <name type="scientific">Elysia marginata</name>
    <dbReference type="NCBI Taxonomy" id="1093978"/>
    <lineage>
        <taxon>Eukaryota</taxon>
        <taxon>Metazoa</taxon>
        <taxon>Spiralia</taxon>
        <taxon>Lophotrochozoa</taxon>
        <taxon>Mollusca</taxon>
        <taxon>Gastropoda</taxon>
        <taxon>Heterobranchia</taxon>
        <taxon>Euthyneura</taxon>
        <taxon>Panpulmonata</taxon>
        <taxon>Sacoglossa</taxon>
        <taxon>Placobranchoidea</taxon>
        <taxon>Plakobranchidae</taxon>
        <taxon>Elysia</taxon>
    </lineage>
</organism>
<feature type="region of interest" description="Disordered" evidence="2">
    <location>
        <begin position="3313"/>
        <end position="3332"/>
    </location>
</feature>
<evidence type="ECO:0000313" key="4">
    <source>
        <dbReference type="Proteomes" id="UP000762676"/>
    </source>
</evidence>
<name>A0AAV4JHK9_9GAST</name>
<feature type="coiled-coil region" evidence="1">
    <location>
        <begin position="76"/>
        <end position="110"/>
    </location>
</feature>
<feature type="region of interest" description="Disordered" evidence="2">
    <location>
        <begin position="1013"/>
        <end position="1032"/>
    </location>
</feature>
<feature type="compositionally biased region" description="Polar residues" evidence="2">
    <location>
        <begin position="3313"/>
        <end position="3324"/>
    </location>
</feature>
<feature type="coiled-coil region" evidence="1">
    <location>
        <begin position="1074"/>
        <end position="1476"/>
    </location>
</feature>
<dbReference type="EMBL" id="BMAT01013870">
    <property type="protein sequence ID" value="GFS21841.1"/>
    <property type="molecule type" value="Genomic_DNA"/>
</dbReference>
<protein>
    <submittedName>
        <fullName evidence="3">Male barren-3 protein</fullName>
    </submittedName>
</protein>
<gene>
    <name evidence="3" type="ORF">ElyMa_006935300</name>
</gene>
<feature type="coiled-coil region" evidence="1">
    <location>
        <begin position="2800"/>
        <end position="2841"/>
    </location>
</feature>
<accession>A0AAV4JHK9</accession>
<dbReference type="PANTHER" id="PTHR23159:SF31">
    <property type="entry name" value="CENTROSOME-ASSOCIATED PROTEIN CEP250 ISOFORM X1"/>
    <property type="match status" value="1"/>
</dbReference>
<feature type="coiled-coil region" evidence="1">
    <location>
        <begin position="1512"/>
        <end position="1585"/>
    </location>
</feature>
<feature type="region of interest" description="Disordered" evidence="2">
    <location>
        <begin position="3000"/>
        <end position="3020"/>
    </location>
</feature>
<feature type="coiled-coil region" evidence="1">
    <location>
        <begin position="3384"/>
        <end position="3418"/>
    </location>
</feature>
<evidence type="ECO:0000256" key="1">
    <source>
        <dbReference type="SAM" id="Coils"/>
    </source>
</evidence>
<keyword evidence="4" id="KW-1185">Reference proteome</keyword>
<dbReference type="Proteomes" id="UP000762676">
    <property type="component" value="Unassembled WGS sequence"/>
</dbReference>
<feature type="coiled-coil region" evidence="1">
    <location>
        <begin position="1642"/>
        <end position="1999"/>
    </location>
</feature>
<comment type="caution">
    <text evidence="3">The sequence shown here is derived from an EMBL/GenBank/DDBJ whole genome shotgun (WGS) entry which is preliminary data.</text>
</comment>
<feature type="compositionally biased region" description="Basic and acidic residues" evidence="2">
    <location>
        <begin position="2585"/>
        <end position="2596"/>
    </location>
</feature>
<feature type="region of interest" description="Disordered" evidence="2">
    <location>
        <begin position="2580"/>
        <end position="2617"/>
    </location>
</feature>
<feature type="coiled-coil region" evidence="1">
    <location>
        <begin position="456"/>
        <end position="669"/>
    </location>
</feature>
<feature type="compositionally biased region" description="Basic and acidic residues" evidence="2">
    <location>
        <begin position="3009"/>
        <end position="3020"/>
    </location>
</feature>
<proteinExistence type="predicted"/>